<feature type="chain" id="PRO_5037642868" evidence="1">
    <location>
        <begin position="27"/>
        <end position="321"/>
    </location>
</feature>
<dbReference type="AlphaFoldDB" id="A0A917J325"/>
<accession>A0A917J325</accession>
<evidence type="ECO:0000313" key="2">
    <source>
        <dbReference type="EMBL" id="GGH79576.1"/>
    </source>
</evidence>
<comment type="caution">
    <text evidence="2">The sequence shown here is derived from an EMBL/GenBank/DDBJ whole genome shotgun (WGS) entry which is preliminary data.</text>
</comment>
<dbReference type="EMBL" id="BMIB01000005">
    <property type="protein sequence ID" value="GGH79576.1"/>
    <property type="molecule type" value="Genomic_DNA"/>
</dbReference>
<sequence length="321" mass="36312">MKQFSGKYMCRLLLLLLTIVGGQAKAQFITGKWYGYSAITQAAGYHVSSTEPAGDILDISGVDSAKIGGLSYQYYWFRGKFYYCIKSLECAFDAGAKEWIIRETAVKDNHLFYAHYACLHTYRLHFTHYDNKDSLNGTWTAASLDDCGSGIGKFARTRPVYTHVKNAWDSIEAITHIVSLPKQENAIRNDLPQQISQDKVKKEMAFQQMMARSRTLIKAIPLQAPAIKVEIWDNGVIDGDNISVYFNKELVVNRKRLTAQPIVLELMAVAGQENELIMYANNLGDIPPNTAMMRVYANNKQYEVEMSSDERSNGIIRFTLE</sequence>
<protein>
    <submittedName>
        <fullName evidence="2">Uncharacterized protein</fullName>
    </submittedName>
</protein>
<reference evidence="2" key="2">
    <citation type="submission" date="2020-09" db="EMBL/GenBank/DDBJ databases">
        <authorList>
            <person name="Sun Q."/>
            <person name="Zhou Y."/>
        </authorList>
    </citation>
    <scope>NUCLEOTIDE SEQUENCE</scope>
    <source>
        <strain evidence="2">CGMCC 1.15290</strain>
    </source>
</reference>
<feature type="signal peptide" evidence="1">
    <location>
        <begin position="1"/>
        <end position="26"/>
    </location>
</feature>
<dbReference type="Proteomes" id="UP000627292">
    <property type="component" value="Unassembled WGS sequence"/>
</dbReference>
<name>A0A917J325_9BACT</name>
<dbReference type="RefSeq" id="WP_188957500.1">
    <property type="nucleotide sequence ID" value="NZ_BMIB01000005.1"/>
</dbReference>
<keyword evidence="3" id="KW-1185">Reference proteome</keyword>
<evidence type="ECO:0000313" key="3">
    <source>
        <dbReference type="Proteomes" id="UP000627292"/>
    </source>
</evidence>
<keyword evidence="1" id="KW-0732">Signal</keyword>
<organism evidence="2 3">
    <name type="scientific">Filimonas zeae</name>
    <dbReference type="NCBI Taxonomy" id="1737353"/>
    <lineage>
        <taxon>Bacteria</taxon>
        <taxon>Pseudomonadati</taxon>
        <taxon>Bacteroidota</taxon>
        <taxon>Chitinophagia</taxon>
        <taxon>Chitinophagales</taxon>
        <taxon>Chitinophagaceae</taxon>
        <taxon>Filimonas</taxon>
    </lineage>
</organism>
<reference evidence="2" key="1">
    <citation type="journal article" date="2014" name="Int. J. Syst. Evol. Microbiol.">
        <title>Complete genome sequence of Corynebacterium casei LMG S-19264T (=DSM 44701T), isolated from a smear-ripened cheese.</title>
        <authorList>
            <consortium name="US DOE Joint Genome Institute (JGI-PGF)"/>
            <person name="Walter F."/>
            <person name="Albersmeier A."/>
            <person name="Kalinowski J."/>
            <person name="Ruckert C."/>
        </authorList>
    </citation>
    <scope>NUCLEOTIDE SEQUENCE</scope>
    <source>
        <strain evidence="2">CGMCC 1.15290</strain>
    </source>
</reference>
<gene>
    <name evidence="2" type="ORF">GCM10011379_49150</name>
</gene>
<proteinExistence type="predicted"/>
<evidence type="ECO:0000256" key="1">
    <source>
        <dbReference type="SAM" id="SignalP"/>
    </source>
</evidence>